<evidence type="ECO:0000256" key="15">
    <source>
        <dbReference type="SAM" id="SignalP"/>
    </source>
</evidence>
<feature type="signal peptide" evidence="15">
    <location>
        <begin position="1"/>
        <end position="25"/>
    </location>
</feature>
<keyword evidence="6" id="KW-0356">Hemostasis</keyword>
<dbReference type="SMART" id="SM00020">
    <property type="entry name" value="Tryp_SPc"/>
    <property type="match status" value="1"/>
</dbReference>
<dbReference type="SUPFAM" id="SSF50494">
    <property type="entry name" value="Trypsin-like serine proteases"/>
    <property type="match status" value="1"/>
</dbReference>
<name>A0A6S6TV67_9GAMM</name>
<evidence type="ECO:0000256" key="1">
    <source>
        <dbReference type="ARBA" id="ARBA00004240"/>
    </source>
</evidence>
<dbReference type="CDD" id="cd00190">
    <property type="entry name" value="Tryp_SPc"/>
    <property type="match status" value="1"/>
</dbReference>
<evidence type="ECO:0000256" key="9">
    <source>
        <dbReference type="ARBA" id="ARBA00022825"/>
    </source>
</evidence>
<evidence type="ECO:0000256" key="8">
    <source>
        <dbReference type="ARBA" id="ARBA00022824"/>
    </source>
</evidence>
<sequence>MTILKLRVLQALTVLCCLSLSQVHAQTKIVGGVKSDPGAWPSAVALLNKPLADGIEAGTIVSSLTGLPLFLVSEANYQSQNCGGSLIDSKWVLTAAHCVVGEDNTVIAPETLYALVGTSDLMSGGSRITVKSIVVHHAYNSQTADSDIALLELESSAGDSTTDVLGVDPAVDTIATAIGWGDTTADDATTSYPADLREVDLPVVSRADCTNVYGADFTNNMFCAGYDAGGKDSCQGDSGGPLFVSDGGVFKQAGVVSWGTGCAQAGYYGVYTRLSQFTTWINTVKSGGTYTPYIASSISSSVSAGGGGNFWFGFPLFIIMLVLRKLIIGTKKRN</sequence>
<dbReference type="GO" id="GO:0007599">
    <property type="term" value="P:hemostasis"/>
    <property type="evidence" value="ECO:0007669"/>
    <property type="project" value="UniProtKB-KW"/>
</dbReference>
<dbReference type="AlphaFoldDB" id="A0A6S6TV67"/>
<dbReference type="PROSITE" id="PS50240">
    <property type="entry name" value="TRYPSIN_DOM"/>
    <property type="match status" value="1"/>
</dbReference>
<dbReference type="GO" id="GO:0004252">
    <property type="term" value="F:serine-type endopeptidase activity"/>
    <property type="evidence" value="ECO:0007669"/>
    <property type="project" value="InterPro"/>
</dbReference>
<evidence type="ECO:0000259" key="16">
    <source>
        <dbReference type="PROSITE" id="PS50240"/>
    </source>
</evidence>
<dbReference type="GO" id="GO:0006508">
    <property type="term" value="P:proteolysis"/>
    <property type="evidence" value="ECO:0007669"/>
    <property type="project" value="UniProtKB-KW"/>
</dbReference>
<reference evidence="17" key="1">
    <citation type="submission" date="2020-01" db="EMBL/GenBank/DDBJ databases">
        <authorList>
            <person name="Meier V. D."/>
            <person name="Meier V D."/>
        </authorList>
    </citation>
    <scope>NUCLEOTIDE SEQUENCE</scope>
    <source>
        <strain evidence="17">HLG_WM_MAG_07</strain>
    </source>
</reference>
<keyword evidence="7 13" id="KW-0378">Hydrolase</keyword>
<evidence type="ECO:0000256" key="14">
    <source>
        <dbReference type="SAM" id="Phobius"/>
    </source>
</evidence>
<dbReference type="FunFam" id="2.40.10.10:FF:000068">
    <property type="entry name" value="transmembrane protease serine 2"/>
    <property type="match status" value="1"/>
</dbReference>
<dbReference type="InterPro" id="IPR009003">
    <property type="entry name" value="Peptidase_S1_PA"/>
</dbReference>
<evidence type="ECO:0000256" key="10">
    <source>
        <dbReference type="ARBA" id="ARBA00023034"/>
    </source>
</evidence>
<evidence type="ECO:0000256" key="6">
    <source>
        <dbReference type="ARBA" id="ARBA00022696"/>
    </source>
</evidence>
<feature type="transmembrane region" description="Helical" evidence="14">
    <location>
        <begin position="310"/>
        <end position="328"/>
    </location>
</feature>
<evidence type="ECO:0000256" key="3">
    <source>
        <dbReference type="ARBA" id="ARBA00004613"/>
    </source>
</evidence>
<evidence type="ECO:0000313" key="17">
    <source>
        <dbReference type="EMBL" id="CAA6823304.1"/>
    </source>
</evidence>
<evidence type="ECO:0000256" key="11">
    <source>
        <dbReference type="ARBA" id="ARBA00023157"/>
    </source>
</evidence>
<keyword evidence="11" id="KW-1015">Disulfide bond</keyword>
<keyword evidence="4" id="KW-0964">Secreted</keyword>
<keyword evidence="8" id="KW-0256">Endoplasmic reticulum</keyword>
<dbReference type="PANTHER" id="PTHR24252:SF7">
    <property type="entry name" value="HYALIN"/>
    <property type="match status" value="1"/>
</dbReference>
<proteinExistence type="predicted"/>
<accession>A0A6S6TV67</accession>
<dbReference type="InterPro" id="IPR033116">
    <property type="entry name" value="TRYPSIN_SER"/>
</dbReference>
<organism evidence="17">
    <name type="scientific">uncultured Thiotrichaceae bacterium</name>
    <dbReference type="NCBI Taxonomy" id="298394"/>
    <lineage>
        <taxon>Bacteria</taxon>
        <taxon>Pseudomonadati</taxon>
        <taxon>Pseudomonadota</taxon>
        <taxon>Gammaproteobacteria</taxon>
        <taxon>Thiotrichales</taxon>
        <taxon>Thiotrichaceae</taxon>
        <taxon>environmental samples</taxon>
    </lineage>
</organism>
<keyword evidence="14" id="KW-0812">Transmembrane</keyword>
<dbReference type="PRINTS" id="PR00722">
    <property type="entry name" value="CHYMOTRYPSIN"/>
</dbReference>
<keyword evidence="10" id="KW-0333">Golgi apparatus</keyword>
<keyword evidence="15" id="KW-0732">Signal</keyword>
<dbReference type="GO" id="GO:0005576">
    <property type="term" value="C:extracellular region"/>
    <property type="evidence" value="ECO:0007669"/>
    <property type="project" value="UniProtKB-SubCell"/>
</dbReference>
<dbReference type="PROSITE" id="PS00135">
    <property type="entry name" value="TRYPSIN_SER"/>
    <property type="match status" value="1"/>
</dbReference>
<evidence type="ECO:0000256" key="2">
    <source>
        <dbReference type="ARBA" id="ARBA00004555"/>
    </source>
</evidence>
<dbReference type="EMBL" id="CACVAY010000112">
    <property type="protein sequence ID" value="CAA6823304.1"/>
    <property type="molecule type" value="Genomic_DNA"/>
</dbReference>
<comment type="subcellular location">
    <subcellularLocation>
        <location evidence="1">Endoplasmic reticulum</location>
    </subcellularLocation>
    <subcellularLocation>
        <location evidence="2">Golgi apparatus</location>
    </subcellularLocation>
    <subcellularLocation>
        <location evidence="3">Secreted</location>
    </subcellularLocation>
</comment>
<keyword evidence="5 13" id="KW-0645">Protease</keyword>
<keyword evidence="9 13" id="KW-0720">Serine protease</keyword>
<evidence type="ECO:0000256" key="5">
    <source>
        <dbReference type="ARBA" id="ARBA00022670"/>
    </source>
</evidence>
<gene>
    <name evidence="17" type="ORF">HELGO_WM6633</name>
</gene>
<dbReference type="FunFam" id="2.40.10.10:FF:000011">
    <property type="entry name" value="Coagulation factor X"/>
    <property type="match status" value="1"/>
</dbReference>
<keyword evidence="12" id="KW-0325">Glycoprotein</keyword>
<dbReference type="PANTHER" id="PTHR24252">
    <property type="entry name" value="ACROSIN-RELATED"/>
    <property type="match status" value="1"/>
</dbReference>
<dbReference type="InterPro" id="IPR001254">
    <property type="entry name" value="Trypsin_dom"/>
</dbReference>
<keyword evidence="14" id="KW-0472">Membrane</keyword>
<evidence type="ECO:0000256" key="4">
    <source>
        <dbReference type="ARBA" id="ARBA00022525"/>
    </source>
</evidence>
<feature type="chain" id="PRO_5028260100" description="Peptidase S1 domain-containing protein" evidence="15">
    <location>
        <begin position="26"/>
        <end position="334"/>
    </location>
</feature>
<dbReference type="InterPro" id="IPR018114">
    <property type="entry name" value="TRYPSIN_HIS"/>
</dbReference>
<dbReference type="Gene3D" id="2.40.10.10">
    <property type="entry name" value="Trypsin-like serine proteases"/>
    <property type="match status" value="1"/>
</dbReference>
<feature type="domain" description="Peptidase S1" evidence="16">
    <location>
        <begin position="29"/>
        <end position="286"/>
    </location>
</feature>
<dbReference type="Pfam" id="PF00089">
    <property type="entry name" value="Trypsin"/>
    <property type="match status" value="1"/>
</dbReference>
<dbReference type="InterPro" id="IPR043504">
    <property type="entry name" value="Peptidase_S1_PA_chymotrypsin"/>
</dbReference>
<dbReference type="InterPro" id="IPR001314">
    <property type="entry name" value="Peptidase_S1A"/>
</dbReference>
<protein>
    <recommendedName>
        <fullName evidence="16">Peptidase S1 domain-containing protein</fullName>
    </recommendedName>
</protein>
<evidence type="ECO:0000256" key="7">
    <source>
        <dbReference type="ARBA" id="ARBA00022801"/>
    </source>
</evidence>
<keyword evidence="14" id="KW-1133">Transmembrane helix</keyword>
<dbReference type="PROSITE" id="PS00134">
    <property type="entry name" value="TRYPSIN_HIS"/>
    <property type="match status" value="1"/>
</dbReference>
<evidence type="ECO:0000256" key="12">
    <source>
        <dbReference type="ARBA" id="ARBA00023180"/>
    </source>
</evidence>
<evidence type="ECO:0000256" key="13">
    <source>
        <dbReference type="RuleBase" id="RU363034"/>
    </source>
</evidence>